<evidence type="ECO:0000256" key="1">
    <source>
        <dbReference type="ARBA" id="ARBA00022723"/>
    </source>
</evidence>
<dbReference type="SUPFAM" id="SSF57850">
    <property type="entry name" value="RING/U-box"/>
    <property type="match status" value="1"/>
</dbReference>
<comment type="caution">
    <text evidence="7">The sequence shown here is derived from an EMBL/GenBank/DDBJ whole genome shotgun (WGS) entry which is preliminary data.</text>
</comment>
<feature type="compositionally biased region" description="Polar residues" evidence="5">
    <location>
        <begin position="198"/>
        <end position="208"/>
    </location>
</feature>
<evidence type="ECO:0000256" key="2">
    <source>
        <dbReference type="ARBA" id="ARBA00022771"/>
    </source>
</evidence>
<dbReference type="EMBL" id="CAJMWZ010007359">
    <property type="protein sequence ID" value="CAE6535716.1"/>
    <property type="molecule type" value="Genomic_DNA"/>
</dbReference>
<dbReference type="PANTHER" id="PTHR10782">
    <property type="entry name" value="ZINC FINGER MIZ DOMAIN-CONTAINING PROTEIN"/>
    <property type="match status" value="1"/>
</dbReference>
<dbReference type="Gene3D" id="3.30.40.10">
    <property type="entry name" value="Zinc/RING finger domain, C3HC4 (zinc finger)"/>
    <property type="match status" value="1"/>
</dbReference>
<dbReference type="InterPro" id="IPR004181">
    <property type="entry name" value="Znf_MIZ"/>
</dbReference>
<keyword evidence="1" id="KW-0479">Metal-binding</keyword>
<keyword evidence="2 4" id="KW-0863">Zinc-finger</keyword>
<sequence length="227" mass="24740">VVVSKSELNHAMHSARENGSESQTKTDTDADAGSDIEAHVEVGSEIVSLRCPISCFRISTPVRFSGCTHAQCFDQDSWTSLIESSSRRACPVCDQRIIASETLEIDRFMESVLEQVPDIVDHILVERDGEWHTKDGIYGSSGSPAKRTEFSPGGQAIRRKASTSAQNAPTGRSRGGREQPIVVESSGSDNSDKEGFVSNRNTLSNPSGGSRVKVEEPEIYIKRERLG</sequence>
<evidence type="ECO:0000313" key="8">
    <source>
        <dbReference type="Proteomes" id="UP000663850"/>
    </source>
</evidence>
<proteinExistence type="predicted"/>
<evidence type="ECO:0000259" key="6">
    <source>
        <dbReference type="PROSITE" id="PS51044"/>
    </source>
</evidence>
<dbReference type="PROSITE" id="PS51044">
    <property type="entry name" value="ZF_SP_RING"/>
    <property type="match status" value="1"/>
</dbReference>
<feature type="region of interest" description="Disordered" evidence="5">
    <location>
        <begin position="1"/>
        <end position="31"/>
    </location>
</feature>
<keyword evidence="3" id="KW-0862">Zinc</keyword>
<evidence type="ECO:0000256" key="3">
    <source>
        <dbReference type="ARBA" id="ARBA00022833"/>
    </source>
</evidence>
<evidence type="ECO:0000313" key="7">
    <source>
        <dbReference type="EMBL" id="CAE6535716.1"/>
    </source>
</evidence>
<dbReference type="GO" id="GO:0000785">
    <property type="term" value="C:chromatin"/>
    <property type="evidence" value="ECO:0007669"/>
    <property type="project" value="TreeGrafter"/>
</dbReference>
<name>A0A8H3DLC4_9AGAM</name>
<reference evidence="7" key="1">
    <citation type="submission" date="2021-01" db="EMBL/GenBank/DDBJ databases">
        <authorList>
            <person name="Kaushik A."/>
        </authorList>
    </citation>
    <scope>NUCLEOTIDE SEQUENCE</scope>
    <source>
        <strain evidence="7">Type strain: AG8-Rh-89/</strain>
    </source>
</reference>
<feature type="region of interest" description="Disordered" evidence="5">
    <location>
        <begin position="134"/>
        <end position="227"/>
    </location>
</feature>
<organism evidence="7 8">
    <name type="scientific">Rhizoctonia solani</name>
    <dbReference type="NCBI Taxonomy" id="456999"/>
    <lineage>
        <taxon>Eukaryota</taxon>
        <taxon>Fungi</taxon>
        <taxon>Dikarya</taxon>
        <taxon>Basidiomycota</taxon>
        <taxon>Agaricomycotina</taxon>
        <taxon>Agaricomycetes</taxon>
        <taxon>Cantharellales</taxon>
        <taxon>Ceratobasidiaceae</taxon>
        <taxon>Rhizoctonia</taxon>
    </lineage>
</organism>
<dbReference type="PANTHER" id="PTHR10782:SF4">
    <property type="entry name" value="TONALLI, ISOFORM E"/>
    <property type="match status" value="1"/>
</dbReference>
<dbReference type="GO" id="GO:0061665">
    <property type="term" value="F:SUMO ligase activity"/>
    <property type="evidence" value="ECO:0007669"/>
    <property type="project" value="TreeGrafter"/>
</dbReference>
<feature type="domain" description="SP-RING-type" evidence="6">
    <location>
        <begin position="34"/>
        <end position="118"/>
    </location>
</feature>
<dbReference type="AlphaFoldDB" id="A0A8H3DLC4"/>
<dbReference type="CDD" id="cd16650">
    <property type="entry name" value="SP-RING_PIAS-like"/>
    <property type="match status" value="1"/>
</dbReference>
<dbReference type="Pfam" id="PF02891">
    <property type="entry name" value="zf-MIZ"/>
    <property type="match status" value="1"/>
</dbReference>
<feature type="compositionally biased region" description="Basic and acidic residues" evidence="5">
    <location>
        <begin position="7"/>
        <end position="28"/>
    </location>
</feature>
<feature type="non-terminal residue" evidence="7">
    <location>
        <position position="1"/>
    </location>
</feature>
<dbReference type="Proteomes" id="UP000663850">
    <property type="component" value="Unassembled WGS sequence"/>
</dbReference>
<dbReference type="GO" id="GO:0016925">
    <property type="term" value="P:protein sumoylation"/>
    <property type="evidence" value="ECO:0007669"/>
    <property type="project" value="TreeGrafter"/>
</dbReference>
<accession>A0A8H3DLC4</accession>
<gene>
    <name evidence="7" type="ORF">RDB_LOCUS139668</name>
</gene>
<evidence type="ECO:0000256" key="4">
    <source>
        <dbReference type="PROSITE-ProRule" id="PRU00452"/>
    </source>
</evidence>
<dbReference type="InterPro" id="IPR013083">
    <property type="entry name" value="Znf_RING/FYVE/PHD"/>
</dbReference>
<dbReference type="GO" id="GO:0008270">
    <property type="term" value="F:zinc ion binding"/>
    <property type="evidence" value="ECO:0007669"/>
    <property type="project" value="UniProtKB-KW"/>
</dbReference>
<feature type="compositionally biased region" description="Basic and acidic residues" evidence="5">
    <location>
        <begin position="212"/>
        <end position="227"/>
    </location>
</feature>
<evidence type="ECO:0000256" key="5">
    <source>
        <dbReference type="SAM" id="MobiDB-lite"/>
    </source>
</evidence>
<protein>
    <recommendedName>
        <fullName evidence="6">SP-RING-type domain-containing protein</fullName>
    </recommendedName>
</protein>